<dbReference type="Proteomes" id="UP001501455">
    <property type="component" value="Unassembled WGS sequence"/>
</dbReference>
<accession>A0ABP6U1B1</accession>
<dbReference type="EMBL" id="BAAAXF010000057">
    <property type="protein sequence ID" value="GAA3500723.1"/>
    <property type="molecule type" value="Genomic_DNA"/>
</dbReference>
<protein>
    <submittedName>
        <fullName evidence="2">Uncharacterized protein</fullName>
    </submittedName>
</protein>
<keyword evidence="3" id="KW-1185">Reference proteome</keyword>
<evidence type="ECO:0000313" key="3">
    <source>
        <dbReference type="Proteomes" id="UP001501455"/>
    </source>
</evidence>
<name>A0ABP6U1B1_9ACTN</name>
<feature type="compositionally biased region" description="Pro residues" evidence="1">
    <location>
        <begin position="176"/>
        <end position="191"/>
    </location>
</feature>
<gene>
    <name evidence="2" type="ORF">GCM10019016_078300</name>
</gene>
<sequence length="199" mass="21220">MALIDHSDVFIGSTGDGWTFVVLNRPIRNASRILTGAGFTAREHQGRTLHLLPPETAEDAHERAGVAAYGLLAHTMDFVDLAWTTRQRGAIPAAQPDVSFRFTDHAVTATAATDRARAILARHRFTPSADGSLYVLAAGLSERAVVSSVVQTEAHLHADGISVRIDLGIATLQDIPPAPPRPGAAPSPPSTTPVKRRSR</sequence>
<dbReference type="RefSeq" id="WP_086702321.1">
    <property type="nucleotide sequence ID" value="NZ_BAAAXF010000057.1"/>
</dbReference>
<comment type="caution">
    <text evidence="2">The sequence shown here is derived from an EMBL/GenBank/DDBJ whole genome shotgun (WGS) entry which is preliminary data.</text>
</comment>
<proteinExistence type="predicted"/>
<feature type="region of interest" description="Disordered" evidence="1">
    <location>
        <begin position="174"/>
        <end position="199"/>
    </location>
</feature>
<reference evidence="3" key="1">
    <citation type="journal article" date="2019" name="Int. J. Syst. Evol. Microbiol.">
        <title>The Global Catalogue of Microorganisms (GCM) 10K type strain sequencing project: providing services to taxonomists for standard genome sequencing and annotation.</title>
        <authorList>
            <consortium name="The Broad Institute Genomics Platform"/>
            <consortium name="The Broad Institute Genome Sequencing Center for Infectious Disease"/>
            <person name="Wu L."/>
            <person name="Ma J."/>
        </authorList>
    </citation>
    <scope>NUCLEOTIDE SEQUENCE [LARGE SCALE GENOMIC DNA]</scope>
    <source>
        <strain evidence="3">JCM 4816</strain>
    </source>
</reference>
<evidence type="ECO:0000256" key="1">
    <source>
        <dbReference type="SAM" id="MobiDB-lite"/>
    </source>
</evidence>
<evidence type="ECO:0000313" key="2">
    <source>
        <dbReference type="EMBL" id="GAA3500723.1"/>
    </source>
</evidence>
<organism evidence="2 3">
    <name type="scientific">Streptomyces prasinosporus</name>
    <dbReference type="NCBI Taxonomy" id="68256"/>
    <lineage>
        <taxon>Bacteria</taxon>
        <taxon>Bacillati</taxon>
        <taxon>Actinomycetota</taxon>
        <taxon>Actinomycetes</taxon>
        <taxon>Kitasatosporales</taxon>
        <taxon>Streptomycetaceae</taxon>
        <taxon>Streptomyces</taxon>
        <taxon>Streptomyces albogriseolus group</taxon>
    </lineage>
</organism>